<accession>A0ABS8DVY6</accession>
<dbReference type="EMBL" id="WHVL01000007">
    <property type="protein sequence ID" value="MCB8890446.1"/>
    <property type="molecule type" value="Genomic_DNA"/>
</dbReference>
<proteinExistence type="predicted"/>
<protein>
    <submittedName>
        <fullName evidence="1">Type IV pilin</fullName>
    </submittedName>
</protein>
<dbReference type="SUPFAM" id="SSF54523">
    <property type="entry name" value="Pili subunits"/>
    <property type="match status" value="1"/>
</dbReference>
<dbReference type="Proteomes" id="UP001319882">
    <property type="component" value="Unassembled WGS sequence"/>
</dbReference>
<organism evidence="1 2">
    <name type="scientific">Vreelandella malpeensis</name>
    <dbReference type="NCBI Taxonomy" id="1172368"/>
    <lineage>
        <taxon>Bacteria</taxon>
        <taxon>Pseudomonadati</taxon>
        <taxon>Pseudomonadota</taxon>
        <taxon>Gammaproteobacteria</taxon>
        <taxon>Oceanospirillales</taxon>
        <taxon>Halomonadaceae</taxon>
        <taxon>Vreelandella</taxon>
    </lineage>
</organism>
<keyword evidence="2" id="KW-1185">Reference proteome</keyword>
<evidence type="ECO:0000313" key="2">
    <source>
        <dbReference type="Proteomes" id="UP001319882"/>
    </source>
</evidence>
<name>A0ABS8DVY6_9GAMM</name>
<comment type="caution">
    <text evidence="1">The sequence shown here is derived from an EMBL/GenBank/DDBJ whole genome shotgun (WGS) entry which is preliminary data.</text>
</comment>
<gene>
    <name evidence="1" type="ORF">GEV37_15125</name>
</gene>
<reference evidence="1 2" key="1">
    <citation type="journal article" date="2021" name="Sci. Rep.">
        <title>Genome analysis of a halophilic bacterium Halomonas malpeensis YU-PRIM-29(T) reveals its exopolysaccharide and pigment producing capabilities.</title>
        <authorList>
            <person name="Athmika"/>
            <person name="Ghate S.D."/>
            <person name="Arun A.B."/>
            <person name="Rao S.S."/>
            <person name="Kumar S.T.A."/>
            <person name="Kandiyil M.K."/>
            <person name="Saptami K."/>
            <person name="Rekha P.D."/>
        </authorList>
    </citation>
    <scope>NUCLEOTIDE SEQUENCE [LARGE SCALE GENOMIC DNA]</scope>
    <source>
        <strain evidence="2">prim 29</strain>
    </source>
</reference>
<dbReference type="Pfam" id="PF16732">
    <property type="entry name" value="ComP_DUS"/>
    <property type="match status" value="1"/>
</dbReference>
<dbReference type="InterPro" id="IPR031982">
    <property type="entry name" value="PilE-like"/>
</dbReference>
<evidence type="ECO:0000313" key="1">
    <source>
        <dbReference type="EMBL" id="MCB8890446.1"/>
    </source>
</evidence>
<dbReference type="InterPro" id="IPR045584">
    <property type="entry name" value="Pilin-like"/>
</dbReference>
<dbReference type="Gene3D" id="3.30.700.10">
    <property type="entry name" value="Glycoprotein, Type 4 Pilin"/>
    <property type="match status" value="1"/>
</dbReference>
<sequence>MLVTVAIVAILAGIAYPSYQRYLHHSLRADAQAGLVNAAADLERCYARNQRYAGCSISPTSPDGRYRLAFTAGAGGYLLTATTDKNDGCETPLALDGLGERFPTACW</sequence>